<keyword evidence="3" id="KW-1185">Reference proteome</keyword>
<accession>A0A162DGH6</accession>
<organism evidence="2 3">
    <name type="scientific">Daphnia magna</name>
    <dbReference type="NCBI Taxonomy" id="35525"/>
    <lineage>
        <taxon>Eukaryota</taxon>
        <taxon>Metazoa</taxon>
        <taxon>Ecdysozoa</taxon>
        <taxon>Arthropoda</taxon>
        <taxon>Crustacea</taxon>
        <taxon>Branchiopoda</taxon>
        <taxon>Diplostraca</taxon>
        <taxon>Cladocera</taxon>
        <taxon>Anomopoda</taxon>
        <taxon>Daphniidae</taxon>
        <taxon>Daphnia</taxon>
    </lineage>
</organism>
<evidence type="ECO:0000313" key="2">
    <source>
        <dbReference type="EMBL" id="KZS11454.1"/>
    </source>
</evidence>
<protein>
    <recommendedName>
        <fullName evidence="4">Diablo homolog, mitochondrial</fullName>
    </recommendedName>
</protein>
<name>A0A162DGH6_9CRUS</name>
<dbReference type="Gene3D" id="1.20.58.70">
    <property type="match status" value="1"/>
</dbReference>
<evidence type="ECO:0000313" key="3">
    <source>
        <dbReference type="Proteomes" id="UP000076858"/>
    </source>
</evidence>
<dbReference type="EMBL" id="LRGB01001581">
    <property type="protein sequence ID" value="KZS11454.1"/>
    <property type="molecule type" value="Genomic_DNA"/>
</dbReference>
<dbReference type="AlphaFoldDB" id="A0A162DGH6"/>
<evidence type="ECO:0000256" key="1">
    <source>
        <dbReference type="SAM" id="Coils"/>
    </source>
</evidence>
<gene>
    <name evidence="2" type="ORF">APZ42_024277</name>
</gene>
<reference evidence="2 3" key="1">
    <citation type="submission" date="2016-03" db="EMBL/GenBank/DDBJ databases">
        <title>EvidentialGene: Evidence-directed Construction of Genes on Genomes.</title>
        <authorList>
            <person name="Gilbert D.G."/>
            <person name="Choi J.-H."/>
            <person name="Mockaitis K."/>
            <person name="Colbourne J."/>
            <person name="Pfrender M."/>
        </authorList>
    </citation>
    <scope>NUCLEOTIDE SEQUENCE [LARGE SCALE GENOMIC DNA]</scope>
    <source>
        <strain evidence="2 3">Xinb3</strain>
        <tissue evidence="2">Complete organism</tissue>
    </source>
</reference>
<dbReference type="OrthoDB" id="6344948at2759"/>
<feature type="coiled-coil region" evidence="1">
    <location>
        <begin position="193"/>
        <end position="220"/>
    </location>
</feature>
<proteinExistence type="predicted"/>
<keyword evidence="1" id="KW-0175">Coiled coil</keyword>
<evidence type="ECO:0008006" key="4">
    <source>
        <dbReference type="Google" id="ProtNLM"/>
    </source>
</evidence>
<sequence length="228" mass="25664">MLAIKHLVRCTVHLKRCTNLVTLDRFRPKNRIPTFSRPLCRLLNFCLASGFVVTFNDDNEEEEVKTKVNIAEPNSFSNTFKLQQAGNDAVNSSMSVLSTAFHTFHFAHQEYITLLGSAISALLTAIEVGPVMVERLGIEEHLSQLQSEIFLQKKQISDSLYVYNESTKLLNVAANISFLAGNEISSGLASTHLHNVQQEVDKMKSEAIKLEQEYLELQMQFIVKSQST</sequence>
<dbReference type="Proteomes" id="UP000076858">
    <property type="component" value="Unassembled WGS sequence"/>
</dbReference>
<comment type="caution">
    <text evidence="2">The sequence shown here is derived from an EMBL/GenBank/DDBJ whole genome shotgun (WGS) entry which is preliminary data.</text>
</comment>